<dbReference type="RefSeq" id="XP_007521183.1">
    <property type="nucleotide sequence ID" value="XM_007521121.2"/>
</dbReference>
<dbReference type="AlphaFoldDB" id="A0A1S2ZLE6"/>
<dbReference type="InParanoid" id="A0A1S2ZLE6"/>
<dbReference type="eggNOG" id="KOG4041">
    <property type="taxonomic scope" value="Eukaryota"/>
</dbReference>
<dbReference type="Gene3D" id="6.10.250.1050">
    <property type="match status" value="1"/>
</dbReference>
<reference evidence="5" key="1">
    <citation type="submission" date="2025-08" db="UniProtKB">
        <authorList>
            <consortium name="RefSeq"/>
        </authorList>
    </citation>
    <scope>IDENTIFICATION</scope>
</reference>
<proteinExistence type="inferred from homology"/>
<dbReference type="Pfam" id="PF04979">
    <property type="entry name" value="IPP-2"/>
    <property type="match status" value="1"/>
</dbReference>
<dbReference type="STRING" id="9365.ENSEEUP00000012655"/>
<protein>
    <submittedName>
        <fullName evidence="5">Protein phosphatase inhibitor 2 family member C</fullName>
    </submittedName>
</protein>
<accession>A0A1S2ZLE6</accession>
<dbReference type="PANTHER" id="PTHR12398:SF29">
    <property type="entry name" value="PROTEIN PHOSPHATASE INHIBITOR 2 FAMILY MEMBER C"/>
    <property type="match status" value="1"/>
</dbReference>
<organism evidence="4 5">
    <name type="scientific">Erinaceus europaeus</name>
    <name type="common">Western European hedgehog</name>
    <dbReference type="NCBI Taxonomy" id="9365"/>
    <lineage>
        <taxon>Eukaryota</taxon>
        <taxon>Metazoa</taxon>
        <taxon>Chordata</taxon>
        <taxon>Craniata</taxon>
        <taxon>Vertebrata</taxon>
        <taxon>Euteleostomi</taxon>
        <taxon>Mammalia</taxon>
        <taxon>Eutheria</taxon>
        <taxon>Laurasiatheria</taxon>
        <taxon>Eulipotyphla</taxon>
        <taxon>Erinaceidae</taxon>
        <taxon>Erinaceinae</taxon>
        <taxon>Erinaceus</taxon>
    </lineage>
</organism>
<feature type="compositionally biased region" description="Basic and acidic residues" evidence="3">
    <location>
        <begin position="173"/>
        <end position="184"/>
    </location>
</feature>
<feature type="compositionally biased region" description="Polar residues" evidence="3">
    <location>
        <begin position="18"/>
        <end position="39"/>
    </location>
</feature>
<name>A0A1S2ZLE6_ERIEU</name>
<keyword evidence="2 5" id="KW-0650">Protein phosphatase inhibitor</keyword>
<sequence>MAANSTSQRTIKGILKNKCSSSSSAEGTAQQSRGATQGVQRKKSQKWDESNILATYRPTYRDYDLMKVNEPSTPHLRVKETASDIESKEATTSEFLTGFMKLATSEIWDSDVQMKGQESYGADNSNMLKKQEKQRQFELKRKLHYNEGLNISLARQLISEDLQSEAIEDENEERLQAENKERATGESNEDLACDVQTHSRDA</sequence>
<feature type="compositionally biased region" description="Polar residues" evidence="3">
    <location>
        <begin position="1"/>
        <end position="10"/>
    </location>
</feature>
<dbReference type="Proteomes" id="UP001652624">
    <property type="component" value="Chromosome X"/>
</dbReference>
<evidence type="ECO:0000256" key="2">
    <source>
        <dbReference type="ARBA" id="ARBA00023272"/>
    </source>
</evidence>
<evidence type="ECO:0000313" key="5">
    <source>
        <dbReference type="RefSeq" id="XP_007521183.1"/>
    </source>
</evidence>
<dbReference type="GO" id="GO:0009966">
    <property type="term" value="P:regulation of signal transduction"/>
    <property type="evidence" value="ECO:0007669"/>
    <property type="project" value="InterPro"/>
</dbReference>
<comment type="similarity">
    <text evidence="1">Belongs to the protein phosphatase inhibitor 2 family.</text>
</comment>
<evidence type="ECO:0000256" key="1">
    <source>
        <dbReference type="ARBA" id="ARBA00005472"/>
    </source>
</evidence>
<dbReference type="OrthoDB" id="551302at2759"/>
<dbReference type="OMA" id="IMIVSIC"/>
<dbReference type="FunCoup" id="A0A1S2ZLE6">
    <property type="interactions" value="5"/>
</dbReference>
<evidence type="ECO:0000256" key="3">
    <source>
        <dbReference type="SAM" id="MobiDB-lite"/>
    </source>
</evidence>
<keyword evidence="4" id="KW-1185">Reference proteome</keyword>
<dbReference type="GO" id="GO:0004864">
    <property type="term" value="F:protein phosphatase inhibitor activity"/>
    <property type="evidence" value="ECO:0007669"/>
    <property type="project" value="UniProtKB-KW"/>
</dbReference>
<feature type="region of interest" description="Disordered" evidence="3">
    <location>
        <begin position="1"/>
        <end position="50"/>
    </location>
</feature>
<evidence type="ECO:0000313" key="4">
    <source>
        <dbReference type="Proteomes" id="UP001652624"/>
    </source>
</evidence>
<dbReference type="PANTHER" id="PTHR12398">
    <property type="entry name" value="PROTEIN PHOSPHATASE INHIBITOR"/>
    <property type="match status" value="1"/>
</dbReference>
<gene>
    <name evidence="5" type="primary">PPP1R2C</name>
</gene>
<dbReference type="InterPro" id="IPR007062">
    <property type="entry name" value="PPI-2"/>
</dbReference>
<feature type="region of interest" description="Disordered" evidence="3">
    <location>
        <begin position="164"/>
        <end position="202"/>
    </location>
</feature>